<reference evidence="5 6" key="1">
    <citation type="submission" date="2020-03" db="EMBL/GenBank/DDBJ databases">
        <title>Genomic Encyclopedia of Type Strains, Phase IV (KMG-IV): sequencing the most valuable type-strain genomes for metagenomic binning, comparative biology and taxonomic classification.</title>
        <authorList>
            <person name="Goeker M."/>
        </authorList>
    </citation>
    <scope>NUCLEOTIDE SEQUENCE [LARGE SCALE GENOMIC DNA]</scope>
    <source>
        <strain evidence="5 6">DSM 19867</strain>
    </source>
</reference>
<dbReference type="Pfam" id="PF21307">
    <property type="entry name" value="Glyco_hydro_95_C"/>
    <property type="match status" value="1"/>
</dbReference>
<keyword evidence="5" id="KW-0326">Glycosidase</keyword>
<keyword evidence="6" id="KW-1185">Reference proteome</keyword>
<feature type="chain" id="PRO_5032302921" evidence="1">
    <location>
        <begin position="24"/>
        <end position="782"/>
    </location>
</feature>
<dbReference type="GO" id="GO:0005975">
    <property type="term" value="P:carbohydrate metabolic process"/>
    <property type="evidence" value="ECO:0007669"/>
    <property type="project" value="InterPro"/>
</dbReference>
<evidence type="ECO:0000313" key="6">
    <source>
        <dbReference type="Proteomes" id="UP000570514"/>
    </source>
</evidence>
<dbReference type="Proteomes" id="UP000570514">
    <property type="component" value="Unassembled WGS sequence"/>
</dbReference>
<dbReference type="Pfam" id="PF14498">
    <property type="entry name" value="Glyco_hyd_65N_2"/>
    <property type="match status" value="1"/>
</dbReference>
<organism evidence="5 6">
    <name type="scientific">Rhizomicrobium palustre</name>
    <dbReference type="NCBI Taxonomy" id="189966"/>
    <lineage>
        <taxon>Bacteria</taxon>
        <taxon>Pseudomonadati</taxon>
        <taxon>Pseudomonadota</taxon>
        <taxon>Alphaproteobacteria</taxon>
        <taxon>Micropepsales</taxon>
        <taxon>Micropepsaceae</taxon>
        <taxon>Rhizomicrobium</taxon>
    </lineage>
</organism>
<evidence type="ECO:0000313" key="5">
    <source>
        <dbReference type="EMBL" id="NIK88872.1"/>
    </source>
</evidence>
<protein>
    <submittedName>
        <fullName evidence="5">Alpha-L-fucosidase 2</fullName>
        <ecNumber evidence="5">3.2.1.51</ecNumber>
    </submittedName>
</protein>
<dbReference type="InterPro" id="IPR054363">
    <property type="entry name" value="GH95_cat"/>
</dbReference>
<dbReference type="AlphaFoldDB" id="A0A846N0V5"/>
<name>A0A846N0V5_9PROT</name>
<gene>
    <name evidence="5" type="ORF">FHS83_002190</name>
</gene>
<evidence type="ECO:0000256" key="1">
    <source>
        <dbReference type="SAM" id="SignalP"/>
    </source>
</evidence>
<dbReference type="PANTHER" id="PTHR31084">
    <property type="entry name" value="ALPHA-L-FUCOSIDASE 2"/>
    <property type="match status" value="1"/>
</dbReference>
<feature type="domain" description="Glycosyl hydrolase family 95 N-terminal" evidence="2">
    <location>
        <begin position="38"/>
        <end position="273"/>
    </location>
</feature>
<proteinExistence type="predicted"/>
<keyword evidence="1" id="KW-0732">Signal</keyword>
<dbReference type="PANTHER" id="PTHR31084:SF0">
    <property type="entry name" value="ALPHA-L-FUCOSIDASE 2"/>
    <property type="match status" value="1"/>
</dbReference>
<accession>A0A846N0V5</accession>
<dbReference type="InterPro" id="IPR008928">
    <property type="entry name" value="6-hairpin_glycosidase_sf"/>
</dbReference>
<evidence type="ECO:0000259" key="2">
    <source>
        <dbReference type="Pfam" id="PF14498"/>
    </source>
</evidence>
<dbReference type="InterPro" id="IPR012341">
    <property type="entry name" value="6hp_glycosidase-like_sf"/>
</dbReference>
<dbReference type="EMBL" id="JAASRM010000001">
    <property type="protein sequence ID" value="NIK88872.1"/>
    <property type="molecule type" value="Genomic_DNA"/>
</dbReference>
<comment type="caution">
    <text evidence="5">The sequence shown here is derived from an EMBL/GenBank/DDBJ whole genome shotgun (WGS) entry which is preliminary data.</text>
</comment>
<dbReference type="InterPro" id="IPR027414">
    <property type="entry name" value="GH95_N_dom"/>
</dbReference>
<dbReference type="SUPFAM" id="SSF48208">
    <property type="entry name" value="Six-hairpin glycosidases"/>
    <property type="match status" value="1"/>
</dbReference>
<dbReference type="RefSeq" id="WP_167083007.1">
    <property type="nucleotide sequence ID" value="NZ_BAAADC010000001.1"/>
</dbReference>
<feature type="domain" description="Glycosyl hydrolase family 95 catalytic" evidence="4">
    <location>
        <begin position="297"/>
        <end position="694"/>
    </location>
</feature>
<dbReference type="PIRSF" id="PIRSF007663">
    <property type="entry name" value="UCP007663"/>
    <property type="match status" value="1"/>
</dbReference>
<feature type="signal peptide" evidence="1">
    <location>
        <begin position="1"/>
        <end position="23"/>
    </location>
</feature>
<sequence length="782" mass="86299">MTFSRRMAMQMTAAFLGSLKAASALTPTTREKLSDLTLWYEQPAAEWVEAMPIGNGRLGAMIYGGPSEDRIQLNESTLWAGSPYQPAHKGAAAHLKEAQKLVFEGRYREAQDFINKEMMAEPLMQLSYQTVGSLLINDEWAGPSLQYRRSLDLESAVARIEFVRDRKNFVREYFSSAVDQVIVVRFKADAPKGMSFAIGFESPQKTNVAMDGNDLILRGVNTDQQGIPGKLRFNARVRMLNEGGRLIKTDKGLRVQFADAVTLLIAINTNFKRYDDISGEPEALAKAAIEKAAAKPYEKLLADHIADYQRLFGRVKLDLGRSAVADLPTNKRVHADALESDPALAALYYQFGRYLLISSSRPGGQAAGLQGLWNESLNAPWQGKYTININTEMNYWIAEPGNLPECVEPLLALVKDIAVTGQVTAKEQYNARGWVAHHNTDIWRATAPIDGAQYGTWPMGGAWLCVQLYDHYDYSRNAAFLKELYPLMKGASQFFLDTLVAHPKHGWMVTNPSMSPEHDHPFGTTICAGPAMDTQILRDLFDCTAAAAAQLKSDTAFAAEVKAMRAKLAPDLIGKAGQLQEWLEDWDMDAPDIHHRHVSHLYGLFPSSQFNVYDTPKLTDAAKKSLEIRGDEATGWGTAWRLNWWARLADGEHAFKILKFLAGPERTYPNMFDAHPPFQIDGNFGGANGISEMLLQSFNGQIIALPALPKAWPNGSLKGVRARGGVTADLSWKNGALERLTLTANGKQSFTLRYGGEALPVTLGAKKPASFGLKAGKLALLA</sequence>
<evidence type="ECO:0000259" key="3">
    <source>
        <dbReference type="Pfam" id="PF21307"/>
    </source>
</evidence>
<dbReference type="Pfam" id="PF22124">
    <property type="entry name" value="Glyco_hydro_95_cat"/>
    <property type="match status" value="1"/>
</dbReference>
<dbReference type="Gene3D" id="1.50.10.10">
    <property type="match status" value="1"/>
</dbReference>
<dbReference type="GO" id="GO:0004560">
    <property type="term" value="F:alpha-L-fucosidase activity"/>
    <property type="evidence" value="ECO:0007669"/>
    <property type="project" value="UniProtKB-EC"/>
</dbReference>
<feature type="domain" description="Alpha fucosidase A-like C-terminal" evidence="3">
    <location>
        <begin position="696"/>
        <end position="756"/>
    </location>
</feature>
<dbReference type="InterPro" id="IPR016518">
    <property type="entry name" value="Alpha-L-fucosidase"/>
</dbReference>
<keyword evidence="5" id="KW-0378">Hydrolase</keyword>
<evidence type="ECO:0000259" key="4">
    <source>
        <dbReference type="Pfam" id="PF22124"/>
    </source>
</evidence>
<dbReference type="InterPro" id="IPR049053">
    <property type="entry name" value="AFCA-like_C"/>
</dbReference>
<dbReference type="EC" id="3.2.1.51" evidence="5"/>